<comment type="caution">
    <text evidence="1">The sequence shown here is derived from an EMBL/GenBank/DDBJ whole genome shotgun (WGS) entry which is preliminary data.</text>
</comment>
<dbReference type="InterPro" id="IPR011047">
    <property type="entry name" value="Quinoprotein_ADH-like_sf"/>
</dbReference>
<proteinExistence type="predicted"/>
<name>A0A5C6F9H5_9BACT</name>
<dbReference type="InterPro" id="IPR011042">
    <property type="entry name" value="6-blade_b-propeller_TolB-like"/>
</dbReference>
<evidence type="ECO:0000313" key="1">
    <source>
        <dbReference type="EMBL" id="TWU56151.1"/>
    </source>
</evidence>
<accession>A0A5C6F9H5</accession>
<evidence type="ECO:0000313" key="2">
    <source>
        <dbReference type="Proteomes" id="UP000317977"/>
    </source>
</evidence>
<protein>
    <submittedName>
        <fullName evidence="1">Uncharacterized protein</fullName>
    </submittedName>
</protein>
<reference evidence="1 2" key="1">
    <citation type="submission" date="2019-02" db="EMBL/GenBank/DDBJ databases">
        <title>Deep-cultivation of Planctomycetes and their phenomic and genomic characterization uncovers novel biology.</title>
        <authorList>
            <person name="Wiegand S."/>
            <person name="Jogler M."/>
            <person name="Boedeker C."/>
            <person name="Pinto D."/>
            <person name="Vollmers J."/>
            <person name="Rivas-Marin E."/>
            <person name="Kohn T."/>
            <person name="Peeters S.H."/>
            <person name="Heuer A."/>
            <person name="Rast P."/>
            <person name="Oberbeckmann S."/>
            <person name="Bunk B."/>
            <person name="Jeske O."/>
            <person name="Meyerdierks A."/>
            <person name="Storesund J.E."/>
            <person name="Kallscheuer N."/>
            <person name="Luecker S."/>
            <person name="Lage O.M."/>
            <person name="Pohl T."/>
            <person name="Merkel B.J."/>
            <person name="Hornburger P."/>
            <person name="Mueller R.-W."/>
            <person name="Bruemmer F."/>
            <person name="Labrenz M."/>
            <person name="Spormann A.M."/>
            <person name="Op Den Camp H."/>
            <person name="Overmann J."/>
            <person name="Amann R."/>
            <person name="Jetten M.S.M."/>
            <person name="Mascher T."/>
            <person name="Medema M.H."/>
            <person name="Devos D.P."/>
            <person name="Kaster A.-K."/>
            <person name="Ovreas L."/>
            <person name="Rohde M."/>
            <person name="Galperin M.Y."/>
            <person name="Jogler C."/>
        </authorList>
    </citation>
    <scope>NUCLEOTIDE SEQUENCE [LARGE SCALE GENOMIC DNA]</scope>
    <source>
        <strain evidence="1 2">Poly59</strain>
    </source>
</reference>
<dbReference type="AlphaFoldDB" id="A0A5C6F9H5"/>
<dbReference type="SUPFAM" id="SSF50998">
    <property type="entry name" value="Quinoprotein alcohol dehydrogenase-like"/>
    <property type="match status" value="1"/>
</dbReference>
<dbReference type="Proteomes" id="UP000317977">
    <property type="component" value="Unassembled WGS sequence"/>
</dbReference>
<gene>
    <name evidence="1" type="ORF">Poly59_24550</name>
</gene>
<dbReference type="EMBL" id="SJPX01000002">
    <property type="protein sequence ID" value="TWU56151.1"/>
    <property type="molecule type" value="Genomic_DNA"/>
</dbReference>
<organism evidence="1 2">
    <name type="scientific">Rubripirellula reticaptiva</name>
    <dbReference type="NCBI Taxonomy" id="2528013"/>
    <lineage>
        <taxon>Bacteria</taxon>
        <taxon>Pseudomonadati</taxon>
        <taxon>Planctomycetota</taxon>
        <taxon>Planctomycetia</taxon>
        <taxon>Pirellulales</taxon>
        <taxon>Pirellulaceae</taxon>
        <taxon>Rubripirellula</taxon>
    </lineage>
</organism>
<dbReference type="Gene3D" id="2.120.10.30">
    <property type="entry name" value="TolB, C-terminal domain"/>
    <property type="match status" value="1"/>
</dbReference>
<sequence>MHQCVLGPDQFRGEICWPAISISDEGTVSLSVSGPEYTARLFRFDANGKPICQFSFDVDSDEVFPQPGTDRVVAVTYEEIHLLDRHGKLIRKIEHRPDGQWVVYPQNLTFAKDGSFAVISDRTVCIFSSDATPINHFDLPPPVTHCSKIAINKDRVVAVSDRDLTIQDRTGKLIQCTKLGVDRKDAHPCFSVDESELLLIPRAGTQVTRYAIP</sequence>
<keyword evidence="2" id="KW-1185">Reference proteome</keyword>